<evidence type="ECO:0000313" key="3">
    <source>
        <dbReference type="Proteomes" id="UP000278288"/>
    </source>
</evidence>
<proteinExistence type="predicted"/>
<gene>
    <name evidence="2" type="ORF">EG343_18275</name>
</gene>
<feature type="domain" description="HTH marR-type" evidence="1">
    <location>
        <begin position="1"/>
        <end position="138"/>
    </location>
</feature>
<dbReference type="PANTHER" id="PTHR33164:SF99">
    <property type="entry name" value="MARR FAMILY REGULATORY PROTEIN"/>
    <property type="match status" value="1"/>
</dbReference>
<accession>A0AAD0YP31</accession>
<dbReference type="AlphaFoldDB" id="A0AAD0YP31"/>
<dbReference type="InterPro" id="IPR036388">
    <property type="entry name" value="WH-like_DNA-bd_sf"/>
</dbReference>
<dbReference type="InterPro" id="IPR039422">
    <property type="entry name" value="MarR/SlyA-like"/>
</dbReference>
<name>A0AAD0YP31_CHRNA</name>
<dbReference type="Gene3D" id="1.10.10.10">
    <property type="entry name" value="Winged helix-like DNA-binding domain superfamily/Winged helix DNA-binding domain"/>
    <property type="match status" value="1"/>
</dbReference>
<dbReference type="PROSITE" id="PS50995">
    <property type="entry name" value="HTH_MARR_2"/>
    <property type="match status" value="1"/>
</dbReference>
<dbReference type="PANTHER" id="PTHR33164">
    <property type="entry name" value="TRANSCRIPTIONAL REGULATOR, MARR FAMILY"/>
    <property type="match status" value="1"/>
</dbReference>
<dbReference type="Pfam" id="PF01047">
    <property type="entry name" value="MarR"/>
    <property type="match status" value="1"/>
</dbReference>
<reference evidence="2 3" key="1">
    <citation type="submission" date="2018-11" db="EMBL/GenBank/DDBJ databases">
        <title>Proposal to divide the Flavobacteriaceae and reorganize its genera based on Amino Acid Identity values calculated from whole genome sequences.</title>
        <authorList>
            <person name="Nicholson A.C."/>
            <person name="Gulvik C.A."/>
            <person name="Whitney A.M."/>
            <person name="Humrighouse B.W."/>
            <person name="Bell M."/>
            <person name="Holmes B."/>
            <person name="Steigerwalt A.G."/>
            <person name="Villarma A."/>
            <person name="Sheth M."/>
            <person name="Batra D."/>
            <person name="Pryor J."/>
            <person name="Bernardet J.-F."/>
            <person name="Hugo C."/>
            <person name="Kampfer P."/>
            <person name="Newman J."/>
            <person name="McQuiston J.R."/>
        </authorList>
    </citation>
    <scope>NUCLEOTIDE SEQUENCE [LARGE SCALE GENOMIC DNA]</scope>
    <source>
        <strain evidence="2 3">G0041</strain>
    </source>
</reference>
<dbReference type="SUPFAM" id="SSF46785">
    <property type="entry name" value="Winged helix' DNA-binding domain"/>
    <property type="match status" value="1"/>
</dbReference>
<evidence type="ECO:0000259" key="1">
    <source>
        <dbReference type="PROSITE" id="PS50995"/>
    </source>
</evidence>
<dbReference type="InterPro" id="IPR000835">
    <property type="entry name" value="HTH_MarR-typ"/>
</dbReference>
<dbReference type="GO" id="GO:0003700">
    <property type="term" value="F:DNA-binding transcription factor activity"/>
    <property type="evidence" value="ECO:0007669"/>
    <property type="project" value="InterPro"/>
</dbReference>
<organism evidence="2 3">
    <name type="scientific">Chryseobacterium nakagawai</name>
    <dbReference type="NCBI Taxonomy" id="1241982"/>
    <lineage>
        <taxon>Bacteria</taxon>
        <taxon>Pseudomonadati</taxon>
        <taxon>Bacteroidota</taxon>
        <taxon>Flavobacteriia</taxon>
        <taxon>Flavobacteriales</taxon>
        <taxon>Weeksellaceae</taxon>
        <taxon>Chryseobacterium group</taxon>
        <taxon>Chryseobacterium</taxon>
    </lineage>
</organism>
<dbReference type="KEGG" id="cnk:EG343_18275"/>
<dbReference type="SMART" id="SM00347">
    <property type="entry name" value="HTH_MARR"/>
    <property type="match status" value="1"/>
</dbReference>
<evidence type="ECO:0000313" key="2">
    <source>
        <dbReference type="EMBL" id="AZA92412.1"/>
    </source>
</evidence>
<dbReference type="PRINTS" id="PR00598">
    <property type="entry name" value="HTHMARR"/>
</dbReference>
<sequence length="141" mass="15546">MISPELLFLMNINKVQSVIARKFDSLSAHGLGFNDFVILYILSQSPESKMRRIDLAEKIGVTASGITRLLNPLEKVGLVTRETNERDARVSYVLITLNGKKIFEEAKITAELATNDILLSKKNKSLQTASGLLSELGGNIK</sequence>
<protein>
    <submittedName>
        <fullName evidence="2">MarR family transcriptional regulator</fullName>
    </submittedName>
</protein>
<dbReference type="Proteomes" id="UP000278288">
    <property type="component" value="Chromosome"/>
</dbReference>
<dbReference type="InterPro" id="IPR036390">
    <property type="entry name" value="WH_DNA-bd_sf"/>
</dbReference>
<keyword evidence="3" id="KW-1185">Reference proteome</keyword>
<dbReference type="EMBL" id="CP033923">
    <property type="protein sequence ID" value="AZA92412.1"/>
    <property type="molecule type" value="Genomic_DNA"/>
</dbReference>
<dbReference type="GO" id="GO:0006950">
    <property type="term" value="P:response to stress"/>
    <property type="evidence" value="ECO:0007669"/>
    <property type="project" value="TreeGrafter"/>
</dbReference>